<organism evidence="7">
    <name type="scientific">Phaeodactylum tricornutum</name>
    <name type="common">Diatom</name>
    <dbReference type="NCBI Taxonomy" id="2850"/>
    <lineage>
        <taxon>Eukaryota</taxon>
        <taxon>Sar</taxon>
        <taxon>Stramenopiles</taxon>
        <taxon>Ochrophyta</taxon>
        <taxon>Bacillariophyta</taxon>
        <taxon>Bacillariophyceae</taxon>
        <taxon>Bacillariophycidae</taxon>
        <taxon>Naviculales</taxon>
        <taxon>Phaeodactylaceae</taxon>
        <taxon>Phaeodactylum</taxon>
    </lineage>
</organism>
<evidence type="ECO:0000256" key="5">
    <source>
        <dbReference type="SAM" id="MobiDB-lite"/>
    </source>
</evidence>
<keyword evidence="2" id="KW-0238">DNA-binding</keyword>
<feature type="region of interest" description="Disordered" evidence="5">
    <location>
        <begin position="1"/>
        <end position="39"/>
    </location>
</feature>
<dbReference type="PANTHER" id="PTHR10015:SF206">
    <property type="entry name" value="HSF-TYPE DNA-BINDING DOMAIN-CONTAINING PROTEIN"/>
    <property type="match status" value="1"/>
</dbReference>
<evidence type="ECO:0000256" key="3">
    <source>
        <dbReference type="ARBA" id="ARBA00023242"/>
    </source>
</evidence>
<gene>
    <name evidence="7" type="ORF">PTTT1_LOCUS6175</name>
</gene>
<feature type="domain" description="HSF-type DNA-binding" evidence="6">
    <location>
        <begin position="104"/>
        <end position="205"/>
    </location>
</feature>
<dbReference type="GO" id="GO:0003700">
    <property type="term" value="F:DNA-binding transcription factor activity"/>
    <property type="evidence" value="ECO:0007669"/>
    <property type="project" value="InterPro"/>
</dbReference>
<keyword evidence="3" id="KW-0539">Nucleus</keyword>
<proteinExistence type="inferred from homology"/>
<dbReference type="GO" id="GO:0005634">
    <property type="term" value="C:nucleus"/>
    <property type="evidence" value="ECO:0007669"/>
    <property type="project" value="UniProtKB-SubCell"/>
</dbReference>
<dbReference type="EMBL" id="OU594951">
    <property type="protein sequence ID" value="CAG9278200.1"/>
    <property type="molecule type" value="Genomic_DNA"/>
</dbReference>
<dbReference type="AlphaFoldDB" id="A0A8J9X3C8"/>
<protein>
    <recommendedName>
        <fullName evidence="6">HSF-type DNA-binding domain-containing protein</fullName>
    </recommendedName>
</protein>
<dbReference type="GO" id="GO:0043565">
    <property type="term" value="F:sequence-specific DNA binding"/>
    <property type="evidence" value="ECO:0007669"/>
    <property type="project" value="InterPro"/>
</dbReference>
<dbReference type="Gene3D" id="1.10.10.10">
    <property type="entry name" value="Winged helix-like DNA-binding domain superfamily/Winged helix DNA-binding domain"/>
    <property type="match status" value="1"/>
</dbReference>
<evidence type="ECO:0000313" key="7">
    <source>
        <dbReference type="EMBL" id="CAG9278200.1"/>
    </source>
</evidence>
<dbReference type="InterPro" id="IPR036390">
    <property type="entry name" value="WH_DNA-bd_sf"/>
</dbReference>
<sequence>MTFPPTESSKDEQPVAAKDVAHEPKHQSPILPAESPTAGPDEAWSVPLAPYAFPYSMYHPPALLPMHLSVPPSSTLGSTYPDLSGVPDPQSLNDWRHRQNHGGVAAAFPEKLHKMLAYCAREKLQDVASFYPHGRAFAIHQPHRFVTEVMPQFFRQSKLTSFQRQLNLYGFQRIPHGPDHGGYYHEHFLRGRPGLAAALKRVTVKGKAKAALQLERFPEYVYRPQLP</sequence>
<evidence type="ECO:0000256" key="1">
    <source>
        <dbReference type="ARBA" id="ARBA00004123"/>
    </source>
</evidence>
<accession>A0A8J9X3C8</accession>
<dbReference type="Pfam" id="PF00447">
    <property type="entry name" value="HSF_DNA-bind"/>
    <property type="match status" value="1"/>
</dbReference>
<dbReference type="InterPro" id="IPR036388">
    <property type="entry name" value="WH-like_DNA-bd_sf"/>
</dbReference>
<name>A0A8J9X3C8_PHATR</name>
<dbReference type="FunFam" id="1.10.10.10:FF:000479">
    <property type="entry name" value="Predicted protein"/>
    <property type="match status" value="1"/>
</dbReference>
<evidence type="ECO:0000259" key="6">
    <source>
        <dbReference type="SMART" id="SM00415"/>
    </source>
</evidence>
<comment type="subcellular location">
    <subcellularLocation>
        <location evidence="1">Nucleus</location>
    </subcellularLocation>
</comment>
<evidence type="ECO:0000256" key="4">
    <source>
        <dbReference type="RuleBase" id="RU004020"/>
    </source>
</evidence>
<dbReference type="SUPFAM" id="SSF46785">
    <property type="entry name" value="Winged helix' DNA-binding domain"/>
    <property type="match status" value="1"/>
</dbReference>
<feature type="compositionally biased region" description="Basic and acidic residues" evidence="5">
    <location>
        <begin position="8"/>
        <end position="26"/>
    </location>
</feature>
<evidence type="ECO:0000256" key="2">
    <source>
        <dbReference type="ARBA" id="ARBA00023125"/>
    </source>
</evidence>
<dbReference type="SMART" id="SM00415">
    <property type="entry name" value="HSF"/>
    <property type="match status" value="1"/>
</dbReference>
<reference evidence="7" key="1">
    <citation type="submission" date="2022-02" db="EMBL/GenBank/DDBJ databases">
        <authorList>
            <person name="Giguere J D."/>
        </authorList>
    </citation>
    <scope>NUCLEOTIDE SEQUENCE</scope>
    <source>
        <strain evidence="7">CCAP 1055/1</strain>
    </source>
</reference>
<dbReference type="InterPro" id="IPR000232">
    <property type="entry name" value="HSF_DNA-bd"/>
</dbReference>
<dbReference type="PANTHER" id="PTHR10015">
    <property type="entry name" value="HEAT SHOCK TRANSCRIPTION FACTOR"/>
    <property type="match status" value="1"/>
</dbReference>
<comment type="similarity">
    <text evidence="4">Belongs to the HSF family.</text>
</comment>
<dbReference type="Proteomes" id="UP000836788">
    <property type="component" value="Chromosome 10"/>
</dbReference>